<sequence>MFQSPHRHAVVFNAMAAYLALAFAGQPLSAQARTGARVEPSSAQSERTSLHVSQKTSPDPVDTAINTTVADIARNPRGYEGRNVAVNSKVEEIYSPWSIRLDEQQLFAGGIDNDILVVSNEPLALLGFDRAWRDRTVKVTGTVRILQAEDFRHEASRDSGTGLAERYTGKPAIIAASIVLIE</sequence>
<feature type="region of interest" description="Disordered" evidence="1">
    <location>
        <begin position="34"/>
        <end position="63"/>
    </location>
</feature>
<evidence type="ECO:0000313" key="4">
    <source>
        <dbReference type="Proteomes" id="UP001352263"/>
    </source>
</evidence>
<evidence type="ECO:0000313" key="3">
    <source>
        <dbReference type="EMBL" id="MEC4723188.1"/>
    </source>
</evidence>
<feature type="chain" id="PRO_5046001502" evidence="2">
    <location>
        <begin position="33"/>
        <end position="182"/>
    </location>
</feature>
<organism evidence="3 4">
    <name type="scientific">Noviherbaspirillum album</name>
    <dbReference type="NCBI Taxonomy" id="3080276"/>
    <lineage>
        <taxon>Bacteria</taxon>
        <taxon>Pseudomonadati</taxon>
        <taxon>Pseudomonadota</taxon>
        <taxon>Betaproteobacteria</taxon>
        <taxon>Burkholderiales</taxon>
        <taxon>Oxalobacteraceae</taxon>
        <taxon>Noviherbaspirillum</taxon>
    </lineage>
</organism>
<dbReference type="Proteomes" id="UP001352263">
    <property type="component" value="Unassembled WGS sequence"/>
</dbReference>
<gene>
    <name evidence="3" type="ORF">RY831_28930</name>
</gene>
<protein>
    <submittedName>
        <fullName evidence="3">Uncharacterized protein</fullName>
    </submittedName>
</protein>
<keyword evidence="2" id="KW-0732">Signal</keyword>
<dbReference type="EMBL" id="JAWIIV010000045">
    <property type="protein sequence ID" value="MEC4723188.1"/>
    <property type="molecule type" value="Genomic_DNA"/>
</dbReference>
<reference evidence="3 4" key="1">
    <citation type="submission" date="2023-10" db="EMBL/GenBank/DDBJ databases">
        <title>Noviherbaspirillum sp. CPCC 100848 genome assembly.</title>
        <authorList>
            <person name="Li X.Y."/>
            <person name="Fang X.M."/>
        </authorList>
    </citation>
    <scope>NUCLEOTIDE SEQUENCE [LARGE SCALE GENOMIC DNA]</scope>
    <source>
        <strain evidence="3 4">CPCC 100848</strain>
    </source>
</reference>
<evidence type="ECO:0000256" key="1">
    <source>
        <dbReference type="SAM" id="MobiDB-lite"/>
    </source>
</evidence>
<dbReference type="RefSeq" id="WP_326509809.1">
    <property type="nucleotide sequence ID" value="NZ_JAWIIV010000045.1"/>
</dbReference>
<name>A0ABU6JHP3_9BURK</name>
<keyword evidence="4" id="KW-1185">Reference proteome</keyword>
<feature type="signal peptide" evidence="2">
    <location>
        <begin position="1"/>
        <end position="32"/>
    </location>
</feature>
<feature type="compositionally biased region" description="Polar residues" evidence="1">
    <location>
        <begin position="41"/>
        <end position="57"/>
    </location>
</feature>
<evidence type="ECO:0000256" key="2">
    <source>
        <dbReference type="SAM" id="SignalP"/>
    </source>
</evidence>
<accession>A0ABU6JHP3</accession>
<proteinExistence type="predicted"/>
<comment type="caution">
    <text evidence="3">The sequence shown here is derived from an EMBL/GenBank/DDBJ whole genome shotgun (WGS) entry which is preliminary data.</text>
</comment>